<accession>A0A0F9KHH5</accession>
<proteinExistence type="predicted"/>
<keyword evidence="1" id="KW-0812">Transmembrane</keyword>
<name>A0A0F9KHH5_9ZZZZ</name>
<feature type="transmembrane region" description="Helical" evidence="1">
    <location>
        <begin position="95"/>
        <end position="115"/>
    </location>
</feature>
<gene>
    <name evidence="2" type="ORF">LCGC14_1702790</name>
</gene>
<feature type="transmembrane region" description="Helical" evidence="1">
    <location>
        <begin position="7"/>
        <end position="31"/>
    </location>
</feature>
<sequence>MDRTKFVLLSAFAGFVIPLLIIALSFVISFIGITSNTFGMVAWILWPSAIYYLELIKGVINGSLFFGSFMLIMLNVIMYTFAGGIIWYGRYKQRFVLYGFGTILLGWILFVLIMFNF</sequence>
<keyword evidence="1" id="KW-1133">Transmembrane helix</keyword>
<evidence type="ECO:0000256" key="1">
    <source>
        <dbReference type="SAM" id="Phobius"/>
    </source>
</evidence>
<keyword evidence="1" id="KW-0472">Membrane</keyword>
<feature type="transmembrane region" description="Helical" evidence="1">
    <location>
        <begin position="65"/>
        <end position="89"/>
    </location>
</feature>
<reference evidence="2" key="1">
    <citation type="journal article" date="2015" name="Nature">
        <title>Complex archaea that bridge the gap between prokaryotes and eukaryotes.</title>
        <authorList>
            <person name="Spang A."/>
            <person name="Saw J.H."/>
            <person name="Jorgensen S.L."/>
            <person name="Zaremba-Niedzwiedzka K."/>
            <person name="Martijn J."/>
            <person name="Lind A.E."/>
            <person name="van Eijk R."/>
            <person name="Schleper C."/>
            <person name="Guy L."/>
            <person name="Ettema T.J."/>
        </authorList>
    </citation>
    <scope>NUCLEOTIDE SEQUENCE</scope>
</reference>
<dbReference type="EMBL" id="LAZR01015070">
    <property type="protein sequence ID" value="KKM14770.1"/>
    <property type="molecule type" value="Genomic_DNA"/>
</dbReference>
<evidence type="ECO:0000313" key="2">
    <source>
        <dbReference type="EMBL" id="KKM14770.1"/>
    </source>
</evidence>
<feature type="transmembrane region" description="Helical" evidence="1">
    <location>
        <begin position="37"/>
        <end position="53"/>
    </location>
</feature>
<comment type="caution">
    <text evidence="2">The sequence shown here is derived from an EMBL/GenBank/DDBJ whole genome shotgun (WGS) entry which is preliminary data.</text>
</comment>
<protein>
    <submittedName>
        <fullName evidence="2">Uncharacterized protein</fullName>
    </submittedName>
</protein>
<dbReference type="AlphaFoldDB" id="A0A0F9KHH5"/>
<organism evidence="2">
    <name type="scientific">marine sediment metagenome</name>
    <dbReference type="NCBI Taxonomy" id="412755"/>
    <lineage>
        <taxon>unclassified sequences</taxon>
        <taxon>metagenomes</taxon>
        <taxon>ecological metagenomes</taxon>
    </lineage>
</organism>